<accession>A0ACA8ZRP2</accession>
<feature type="non-terminal residue" evidence="1">
    <location>
        <position position="32"/>
    </location>
</feature>
<dbReference type="Proteomes" id="UP000635628">
    <property type="component" value="Unassembled WGS sequence"/>
</dbReference>
<proteinExistence type="predicted"/>
<sequence length="32" mass="3997">MTQYTNTISTFELLERFPTEESARHYFEQKLW</sequence>
<gene>
    <name evidence="1" type="ORF">AZO1586R_1497</name>
</gene>
<name>A0ACA8ZRP2_9GAMM</name>
<protein>
    <submittedName>
        <fullName evidence="1">Uncharacterized protein</fullName>
    </submittedName>
</protein>
<evidence type="ECO:0000313" key="1">
    <source>
        <dbReference type="EMBL" id="CAB5502872.1"/>
    </source>
</evidence>
<reference evidence="1" key="1">
    <citation type="submission" date="2020-05" db="EMBL/GenBank/DDBJ databases">
        <authorList>
            <person name="Petersen J."/>
            <person name="Sayavedra L."/>
        </authorList>
    </citation>
    <scope>NUCLEOTIDE SEQUENCE</scope>
    <source>
        <strain evidence="1">B azoricus SOX Menez Gwen</strain>
    </source>
</reference>
<evidence type="ECO:0000313" key="2">
    <source>
        <dbReference type="Proteomes" id="UP000635628"/>
    </source>
</evidence>
<comment type="caution">
    <text evidence="1">The sequence shown here is derived from an EMBL/GenBank/DDBJ whole genome shotgun (WGS) entry which is preliminary data.</text>
</comment>
<keyword evidence="2" id="KW-1185">Reference proteome</keyword>
<organism evidence="1 2">
    <name type="scientific">Bathymodiolus azoricus thioautotrophic gill symbiont</name>
    <dbReference type="NCBI Taxonomy" id="235205"/>
    <lineage>
        <taxon>Bacteria</taxon>
        <taxon>Pseudomonadati</taxon>
        <taxon>Pseudomonadota</taxon>
        <taxon>Gammaproteobacteria</taxon>
        <taxon>sulfur-oxidizing symbionts</taxon>
    </lineage>
</organism>
<dbReference type="EMBL" id="CAESAP020000223">
    <property type="protein sequence ID" value="CAB5502872.1"/>
    <property type="molecule type" value="Genomic_DNA"/>
</dbReference>